<name>A0A0F7L158_9VIRU</name>
<organism evidence="1">
    <name type="scientific">uncultured marine virus</name>
    <dbReference type="NCBI Taxonomy" id="186617"/>
    <lineage>
        <taxon>Viruses</taxon>
        <taxon>environmental samples</taxon>
    </lineage>
</organism>
<reference evidence="1" key="1">
    <citation type="journal article" date="2015" name="Front. Microbiol.">
        <title>Combining genomic sequencing methods to explore viral diversity and reveal potential virus-host interactions.</title>
        <authorList>
            <person name="Chow C.E."/>
            <person name="Winget D.M."/>
            <person name="White R.A.III."/>
            <person name="Hallam S.J."/>
            <person name="Suttle C.A."/>
        </authorList>
    </citation>
    <scope>NUCLEOTIDE SEQUENCE</scope>
    <source>
        <strain evidence="1">Anoxic3_5</strain>
    </source>
</reference>
<dbReference type="EMBL" id="KR029580">
    <property type="protein sequence ID" value="AKH46289.1"/>
    <property type="molecule type" value="Genomic_DNA"/>
</dbReference>
<evidence type="ECO:0000313" key="1">
    <source>
        <dbReference type="EMBL" id="AKH46289.1"/>
    </source>
</evidence>
<reference evidence="1" key="2">
    <citation type="submission" date="2015-03" db="EMBL/GenBank/DDBJ databases">
        <authorList>
            <person name="Chow C.-E.T."/>
            <person name="Winget D.M."/>
            <person name="White R.A.III."/>
            <person name="Hallam S.J."/>
            <person name="Suttle C.A."/>
        </authorList>
    </citation>
    <scope>NUCLEOTIDE SEQUENCE</scope>
    <source>
        <strain evidence="1">Anoxic3_5</strain>
    </source>
</reference>
<proteinExistence type="predicted"/>
<accession>A0A0F7L158</accession>
<protein>
    <submittedName>
        <fullName evidence="1">Uncharacterized protein</fullName>
    </submittedName>
</protein>
<sequence>MNEPDLSYEASYNRLDKLSNMQAKRLNEMEVELDKTRIELKVMIKRLSADGDAISLQLALNSINRITSYLYEINK</sequence>